<dbReference type="Pfam" id="PF11905">
    <property type="entry name" value="DUF3425"/>
    <property type="match status" value="1"/>
</dbReference>
<name>A0A9P8VHU7_9PEZI</name>
<protein>
    <recommendedName>
        <fullName evidence="4">BZIP domain-containing protein</fullName>
    </recommendedName>
</protein>
<dbReference type="AlphaFoldDB" id="A0A9P8VHU7"/>
<evidence type="ECO:0000256" key="1">
    <source>
        <dbReference type="SAM" id="MobiDB-lite"/>
    </source>
</evidence>
<evidence type="ECO:0000313" key="2">
    <source>
        <dbReference type="EMBL" id="KAH6693764.1"/>
    </source>
</evidence>
<dbReference type="EMBL" id="JAGSXJ010000003">
    <property type="protein sequence ID" value="KAH6693764.1"/>
    <property type="molecule type" value="Genomic_DNA"/>
</dbReference>
<evidence type="ECO:0000313" key="3">
    <source>
        <dbReference type="Proteomes" id="UP000770015"/>
    </source>
</evidence>
<sequence>MSCNAANVRRRVKNLTQEDLLKKRAIDRENQRYSRAKTKTYIQGLEKRIAELTYQLRDAQAAINKCTCQCELVARVQSDDPSPGPEIEPLRDHATIKDLVQPIFPTSEPFIHEPLPRDEFMPDFLRLRMDFGTGFTINSNGSDPTDMNLWDLSMTGPDDMSAFLDSSTPNFMPLDVDNHDIAIGDDDHEVWQQMPQHISPACKLDEVIAETITSWRARAQQQGHQEAELTEPVFPNISSLLNPSPEEGQPASTTKDQEVRLPPLSRIVAAQVGRSSISRILERIAFMYNLSHMIRWLVCRSQESYCAMPAYLRPTLLQRTVAHPPWVDLIVWPQARDDIIRDMDWTRFEELRWLHGPRISINWRFGLSEAVLRSPDGLRMLLNPAFESHLHKLENWTTEKEVGDVFPFLKPFCR</sequence>
<dbReference type="PANTHER" id="PTHR37012:SF2">
    <property type="entry name" value="BZIP DOMAIN-CONTAINING PROTEIN-RELATED"/>
    <property type="match status" value="1"/>
</dbReference>
<dbReference type="Proteomes" id="UP000770015">
    <property type="component" value="Unassembled WGS sequence"/>
</dbReference>
<gene>
    <name evidence="2" type="ORF">F5X68DRAFT_273267</name>
</gene>
<reference evidence="2" key="1">
    <citation type="journal article" date="2021" name="Nat. Commun.">
        <title>Genetic determinants of endophytism in the Arabidopsis root mycobiome.</title>
        <authorList>
            <person name="Mesny F."/>
            <person name="Miyauchi S."/>
            <person name="Thiergart T."/>
            <person name="Pickel B."/>
            <person name="Atanasova L."/>
            <person name="Karlsson M."/>
            <person name="Huettel B."/>
            <person name="Barry K.W."/>
            <person name="Haridas S."/>
            <person name="Chen C."/>
            <person name="Bauer D."/>
            <person name="Andreopoulos W."/>
            <person name="Pangilinan J."/>
            <person name="LaButti K."/>
            <person name="Riley R."/>
            <person name="Lipzen A."/>
            <person name="Clum A."/>
            <person name="Drula E."/>
            <person name="Henrissat B."/>
            <person name="Kohler A."/>
            <person name="Grigoriev I.V."/>
            <person name="Martin F.M."/>
            <person name="Hacquard S."/>
        </authorList>
    </citation>
    <scope>NUCLEOTIDE SEQUENCE</scope>
    <source>
        <strain evidence="2">MPI-SDFR-AT-0117</strain>
    </source>
</reference>
<dbReference type="CDD" id="cd14688">
    <property type="entry name" value="bZIP_YAP"/>
    <property type="match status" value="1"/>
</dbReference>
<dbReference type="PANTHER" id="PTHR37012">
    <property type="entry name" value="B-ZIP TRANSCRIPTION FACTOR (EUROFUNG)-RELATED"/>
    <property type="match status" value="1"/>
</dbReference>
<dbReference type="InterPro" id="IPR021833">
    <property type="entry name" value="DUF3425"/>
</dbReference>
<proteinExistence type="predicted"/>
<evidence type="ECO:0008006" key="4">
    <source>
        <dbReference type="Google" id="ProtNLM"/>
    </source>
</evidence>
<comment type="caution">
    <text evidence="2">The sequence shown here is derived from an EMBL/GenBank/DDBJ whole genome shotgun (WGS) entry which is preliminary data.</text>
</comment>
<organism evidence="2 3">
    <name type="scientific">Plectosphaerella plurivora</name>
    <dbReference type="NCBI Taxonomy" id="936078"/>
    <lineage>
        <taxon>Eukaryota</taxon>
        <taxon>Fungi</taxon>
        <taxon>Dikarya</taxon>
        <taxon>Ascomycota</taxon>
        <taxon>Pezizomycotina</taxon>
        <taxon>Sordariomycetes</taxon>
        <taxon>Hypocreomycetidae</taxon>
        <taxon>Glomerellales</taxon>
        <taxon>Plectosphaerellaceae</taxon>
        <taxon>Plectosphaerella</taxon>
    </lineage>
</organism>
<feature type="region of interest" description="Disordered" evidence="1">
    <location>
        <begin position="236"/>
        <end position="258"/>
    </location>
</feature>
<dbReference type="OrthoDB" id="2985014at2759"/>
<accession>A0A9P8VHU7</accession>
<keyword evidence="3" id="KW-1185">Reference proteome</keyword>